<dbReference type="GO" id="GO:0008299">
    <property type="term" value="P:isoprenoid biosynthetic process"/>
    <property type="evidence" value="ECO:0007669"/>
    <property type="project" value="UniProtKB-UniRule"/>
</dbReference>
<evidence type="ECO:0000256" key="1">
    <source>
        <dbReference type="ARBA" id="ARBA00004826"/>
    </source>
</evidence>
<sequence>MDRPTPAAPAELVVLLGPEGEPIGTAPKATVHRTTAEGGTPLHLAFSCHVYTPDGRFLLTRRALGKKAFAGVWTNGFCGHPGAGEDPADAVVRRSPQELGVGVRDVTPLLPDFRYRAADAGGVEENEVCPVFRAVADADPDPVADEVAEWCWVAPDALTAALAAVPRAFSPWLVQQWEQGAFGAA</sequence>
<keyword evidence="8 10" id="KW-0414">Isoprene biosynthesis</keyword>
<dbReference type="Proteomes" id="UP000560081">
    <property type="component" value="Unassembled WGS sequence"/>
</dbReference>
<evidence type="ECO:0000256" key="11">
    <source>
        <dbReference type="PIRSR" id="PIRSR018427-1"/>
    </source>
</evidence>
<evidence type="ECO:0000256" key="2">
    <source>
        <dbReference type="ARBA" id="ARBA00007579"/>
    </source>
</evidence>
<dbReference type="SUPFAM" id="SSF55811">
    <property type="entry name" value="Nudix"/>
    <property type="match status" value="1"/>
</dbReference>
<feature type="binding site" evidence="10">
    <location>
        <position position="125"/>
    </location>
    <ligand>
        <name>Mn(2+)</name>
        <dbReference type="ChEBI" id="CHEBI:29035"/>
    </ligand>
</feature>
<dbReference type="RefSeq" id="WP_229667476.1">
    <property type="nucleotide sequence ID" value="NZ_BMLA01000010.1"/>
</dbReference>
<dbReference type="GO" id="GO:0046872">
    <property type="term" value="F:metal ion binding"/>
    <property type="evidence" value="ECO:0007669"/>
    <property type="project" value="UniProtKB-KW"/>
</dbReference>
<organism evidence="13 14">
    <name type="scientific">Micrococcus flavus</name>
    <dbReference type="NCBI Taxonomy" id="384602"/>
    <lineage>
        <taxon>Bacteria</taxon>
        <taxon>Bacillati</taxon>
        <taxon>Actinomycetota</taxon>
        <taxon>Actinomycetes</taxon>
        <taxon>Micrococcales</taxon>
        <taxon>Micrococcaceae</taxon>
        <taxon>Micrococcus</taxon>
    </lineage>
</organism>
<dbReference type="PIRSF" id="PIRSF018427">
    <property type="entry name" value="Isopntndiph_ism"/>
    <property type="match status" value="1"/>
</dbReference>
<feature type="binding site" evidence="10">
    <location>
        <position position="127"/>
    </location>
    <ligand>
        <name>Mn(2+)</name>
        <dbReference type="ChEBI" id="CHEBI:29035"/>
    </ligand>
</feature>
<feature type="binding site" evidence="10">
    <location>
        <position position="43"/>
    </location>
    <ligand>
        <name>Mn(2+)</name>
        <dbReference type="ChEBI" id="CHEBI:29035"/>
    </ligand>
</feature>
<dbReference type="GO" id="GO:0004452">
    <property type="term" value="F:isopentenyl-diphosphate delta-isomerase activity"/>
    <property type="evidence" value="ECO:0007669"/>
    <property type="project" value="UniProtKB-UniRule"/>
</dbReference>
<gene>
    <name evidence="10" type="primary">idi</name>
    <name evidence="13" type="ORF">BJ976_000093</name>
</gene>
<evidence type="ECO:0000256" key="5">
    <source>
        <dbReference type="ARBA" id="ARBA00022723"/>
    </source>
</evidence>
<comment type="pathway">
    <text evidence="1 10">Isoprenoid biosynthesis; dimethylallyl diphosphate biosynthesis; dimethylallyl diphosphate from isopentenyl diphosphate: step 1/1.</text>
</comment>
<feature type="domain" description="Nudix hydrolase" evidence="12">
    <location>
        <begin position="41"/>
        <end position="175"/>
    </location>
</feature>
<feature type="binding site" evidence="10">
    <location>
        <position position="32"/>
    </location>
    <ligand>
        <name>Mn(2+)</name>
        <dbReference type="ChEBI" id="CHEBI:29035"/>
    </ligand>
</feature>
<dbReference type="Pfam" id="PF00293">
    <property type="entry name" value="NUDIX"/>
    <property type="match status" value="1"/>
</dbReference>
<dbReference type="EC" id="5.3.3.2" evidence="3 10"/>
<reference evidence="13 14" key="1">
    <citation type="submission" date="2020-08" db="EMBL/GenBank/DDBJ databases">
        <title>Sequencing the genomes of 1000 actinobacteria strains.</title>
        <authorList>
            <person name="Klenk H.-P."/>
        </authorList>
    </citation>
    <scope>NUCLEOTIDE SEQUENCE [LARGE SCALE GENOMIC DNA]</scope>
    <source>
        <strain evidence="13 14">DSM 19079</strain>
    </source>
</reference>
<proteinExistence type="inferred from homology"/>
<dbReference type="UniPathway" id="UPA00059">
    <property type="reaction ID" value="UER00104"/>
</dbReference>
<dbReference type="CDD" id="cd02885">
    <property type="entry name" value="NUDIX_IPP_Isomerase"/>
    <property type="match status" value="1"/>
</dbReference>
<dbReference type="NCBIfam" id="NF002995">
    <property type="entry name" value="PRK03759.1"/>
    <property type="match status" value="1"/>
</dbReference>
<dbReference type="HAMAP" id="MF_00202">
    <property type="entry name" value="Idi"/>
    <property type="match status" value="1"/>
</dbReference>
<dbReference type="InterPro" id="IPR011876">
    <property type="entry name" value="IsopentenylPP_isomerase_typ1"/>
</dbReference>
<evidence type="ECO:0000256" key="6">
    <source>
        <dbReference type="ARBA" id="ARBA00022842"/>
    </source>
</evidence>
<feature type="active site" evidence="10 11">
    <location>
        <position position="127"/>
    </location>
</feature>
<keyword evidence="4 10" id="KW-0963">Cytoplasm</keyword>
<name>A0A7W7L160_9MICC</name>
<feature type="active site" evidence="10 11">
    <location>
        <position position="78"/>
    </location>
</feature>
<dbReference type="InterPro" id="IPR015797">
    <property type="entry name" value="NUDIX_hydrolase-like_dom_sf"/>
</dbReference>
<dbReference type="InterPro" id="IPR000086">
    <property type="entry name" value="NUDIX_hydrolase_dom"/>
</dbReference>
<keyword evidence="9 10" id="KW-0413">Isomerase</keyword>
<dbReference type="PANTHER" id="PTHR10885">
    <property type="entry name" value="ISOPENTENYL-DIPHOSPHATE DELTA-ISOMERASE"/>
    <property type="match status" value="1"/>
</dbReference>
<evidence type="ECO:0000313" key="13">
    <source>
        <dbReference type="EMBL" id="MBB4881742.1"/>
    </source>
</evidence>
<dbReference type="GO" id="GO:0005737">
    <property type="term" value="C:cytoplasm"/>
    <property type="evidence" value="ECO:0007669"/>
    <property type="project" value="UniProtKB-SubCell"/>
</dbReference>
<accession>A0A7W7L160</accession>
<comment type="similarity">
    <text evidence="2 10">Belongs to the IPP isomerase type 1 family.</text>
</comment>
<comment type="subcellular location">
    <subcellularLocation>
        <location evidence="10">Cytoplasm</location>
    </subcellularLocation>
</comment>
<evidence type="ECO:0000256" key="3">
    <source>
        <dbReference type="ARBA" id="ARBA00012057"/>
    </source>
</evidence>
<keyword evidence="7 10" id="KW-0464">Manganese</keyword>
<feature type="binding site" evidence="10">
    <location>
        <position position="98"/>
    </location>
    <ligand>
        <name>Mg(2+)</name>
        <dbReference type="ChEBI" id="CHEBI:18420"/>
    </ligand>
</feature>
<dbReference type="AlphaFoldDB" id="A0A7W7L160"/>
<protein>
    <recommendedName>
        <fullName evidence="3 10">Isopentenyl-diphosphate Delta-isomerase</fullName>
        <shortName evidence="10">IPP isomerase</shortName>
        <ecNumber evidence="3 10">5.3.3.2</ecNumber>
    </recommendedName>
    <alternativeName>
        <fullName evidence="10">IPP:DMAPP isomerase</fullName>
    </alternativeName>
    <alternativeName>
        <fullName evidence="10">Isopentenyl pyrophosphate isomerase</fullName>
    </alternativeName>
</protein>
<comment type="catalytic activity">
    <reaction evidence="10">
        <text>isopentenyl diphosphate = dimethylallyl diphosphate</text>
        <dbReference type="Rhea" id="RHEA:23284"/>
        <dbReference type="ChEBI" id="CHEBI:57623"/>
        <dbReference type="ChEBI" id="CHEBI:128769"/>
        <dbReference type="EC" id="5.3.3.2"/>
    </reaction>
</comment>
<keyword evidence="5 10" id="KW-0479">Metal-binding</keyword>
<evidence type="ECO:0000259" key="12">
    <source>
        <dbReference type="PROSITE" id="PS51462"/>
    </source>
</evidence>
<evidence type="ECO:0000313" key="14">
    <source>
        <dbReference type="Proteomes" id="UP000560081"/>
    </source>
</evidence>
<comment type="cofactor">
    <cofactor evidence="10">
        <name>Mn(2+)</name>
        <dbReference type="ChEBI" id="CHEBI:29035"/>
    </cofactor>
    <text evidence="10">Binds 1 Mn(2+) ion per subunit.</text>
</comment>
<dbReference type="InterPro" id="IPR056375">
    <property type="entry name" value="Idi_bact"/>
</dbReference>
<comment type="caution">
    <text evidence="13">The sequence shown here is derived from an EMBL/GenBank/DDBJ whole genome shotgun (WGS) entry which is preliminary data.</text>
</comment>
<evidence type="ECO:0000256" key="4">
    <source>
        <dbReference type="ARBA" id="ARBA00022490"/>
    </source>
</evidence>
<dbReference type="PROSITE" id="PS51462">
    <property type="entry name" value="NUDIX"/>
    <property type="match status" value="1"/>
</dbReference>
<evidence type="ECO:0000256" key="9">
    <source>
        <dbReference type="ARBA" id="ARBA00023235"/>
    </source>
</evidence>
<keyword evidence="14" id="KW-1185">Reference proteome</keyword>
<evidence type="ECO:0000256" key="8">
    <source>
        <dbReference type="ARBA" id="ARBA00023229"/>
    </source>
</evidence>
<comment type="function">
    <text evidence="10">Catalyzes the 1,3-allylic rearrangement of the homoallylic substrate isopentenyl (IPP) to its highly electrophilic allylic isomer, dimethylallyl diphosphate (DMAPP).</text>
</comment>
<evidence type="ECO:0000256" key="7">
    <source>
        <dbReference type="ARBA" id="ARBA00023211"/>
    </source>
</evidence>
<dbReference type="PANTHER" id="PTHR10885:SF0">
    <property type="entry name" value="ISOPENTENYL-DIPHOSPHATE DELTA-ISOMERASE"/>
    <property type="match status" value="1"/>
</dbReference>
<dbReference type="Gene3D" id="3.90.79.10">
    <property type="entry name" value="Nucleoside Triphosphate Pyrophosphohydrolase"/>
    <property type="match status" value="1"/>
</dbReference>
<dbReference type="GO" id="GO:0050992">
    <property type="term" value="P:dimethylallyl diphosphate biosynthetic process"/>
    <property type="evidence" value="ECO:0007669"/>
    <property type="project" value="UniProtKB-UniRule"/>
</dbReference>
<dbReference type="EMBL" id="JACHMC010000001">
    <property type="protein sequence ID" value="MBB4881742.1"/>
    <property type="molecule type" value="Genomic_DNA"/>
</dbReference>
<comment type="cofactor">
    <cofactor evidence="10">
        <name>Mg(2+)</name>
        <dbReference type="ChEBI" id="CHEBI:18420"/>
    </cofactor>
    <text evidence="10">Binds 1 Mg(2+) ion per subunit. The magnesium ion binds only when substrate is bound.</text>
</comment>
<keyword evidence="6 10" id="KW-0460">Magnesium</keyword>
<feature type="binding site" evidence="10">
    <location>
        <position position="80"/>
    </location>
    <ligand>
        <name>Mn(2+)</name>
        <dbReference type="ChEBI" id="CHEBI:29035"/>
    </ligand>
</feature>
<evidence type="ECO:0000256" key="10">
    <source>
        <dbReference type="HAMAP-Rule" id="MF_00202"/>
    </source>
</evidence>
<dbReference type="NCBIfam" id="TIGR02150">
    <property type="entry name" value="IPP_isom_1"/>
    <property type="match status" value="1"/>
</dbReference>